<dbReference type="SUPFAM" id="SSF57552">
    <property type="entry name" value="Blood coagulation inhibitor (disintegrin)"/>
    <property type="match status" value="1"/>
</dbReference>
<keyword evidence="2 9" id="KW-0812">Transmembrane</keyword>
<feature type="domain" description="Disintegrin" evidence="11">
    <location>
        <begin position="384"/>
        <end position="470"/>
    </location>
</feature>
<feature type="domain" description="EGF-like" evidence="10">
    <location>
        <begin position="613"/>
        <end position="646"/>
    </location>
</feature>
<dbReference type="InterPro" id="IPR036436">
    <property type="entry name" value="Disintegrin_dom_sf"/>
</dbReference>
<dbReference type="InParanoid" id="A0A2Y9DU70"/>
<dbReference type="PROSITE" id="PS50215">
    <property type="entry name" value="ADAM_MEPRO"/>
    <property type="match status" value="1"/>
</dbReference>
<protein>
    <submittedName>
        <fullName evidence="14">Disintegrin and metalloproteinase domain-containing protein 30-like</fullName>
    </submittedName>
</protein>
<sequence>MAIRADPGCLGQSFNLHPEWGFDSYEIIIPRKVSPRMETQTGSGQVSYLLHLIGKNYILHLRLNRLLVPRHLRVFSFTDQGDFLEDHPYLPRNCNYLGFVEGSQESEATLSTCLGGLHGMLRLEEQVYQIEPLRASSSFEHIFYLLKDEEFSTKACGLTDEGIEWQISRHESSELLEYRDIYIHRKYLELLLVFDHKRFVFRKHNLTHIIFEGLLMAGFMDSQFQALNLRIHLSAIEIWTDSDKINTSNKQLLNVLRSFSKYRRDVQYPRIQTDWSHLFVKDSFGDARGWGWIGGVCDKYHGASTSTLGTGNMISPAYVSTHELGHGVGMTHDSGLCQCRGGSANCIMGLGHNGFSNCSFINYFNLINKMADCLNNIPEMAFSVKECGDKVVDEGEECDCGSKEDCKRNTCCQPDCKLKPGANCSIGLCCHHCQFRPSGYICRKELNECDLAEYCDGNSSVCPDDIYKQDGTPCRAGSLCYKKGCYVRYLQCQNIFGEGAMDAPHQCYDATNLLGDRFGNCGLQGTGYLRCTSENALCGRLQCTNVKAIPNMPDHTTLISTHLQKENLLCWGTEYHASLLASGLPDFGMVKDGTSCGDNLVCVNRECVKITTLRFDCLPEKCNNRGICNNRRNCHCLYGWAPPFCEEEGFGGSIDSGPVGKINERPLLYVIFIRLFLLMTSVIIVLFRKVIGNLLRPI</sequence>
<dbReference type="GO" id="GO:0004222">
    <property type="term" value="F:metalloendopeptidase activity"/>
    <property type="evidence" value="ECO:0007669"/>
    <property type="project" value="InterPro"/>
</dbReference>
<dbReference type="PANTHER" id="PTHR11905:SF148">
    <property type="entry name" value="DISINTEGRIN AND METALLOPROTEINASE DOMAIN-CONTAINING PROTEIN 30"/>
    <property type="match status" value="1"/>
</dbReference>
<evidence type="ECO:0000256" key="4">
    <source>
        <dbReference type="ARBA" id="ARBA00023136"/>
    </source>
</evidence>
<evidence type="ECO:0000313" key="13">
    <source>
        <dbReference type="Proteomes" id="UP000248480"/>
    </source>
</evidence>
<dbReference type="GO" id="GO:1990913">
    <property type="term" value="C:sperm head plasma membrane"/>
    <property type="evidence" value="ECO:0007669"/>
    <property type="project" value="TreeGrafter"/>
</dbReference>
<dbReference type="RefSeq" id="XP_004380485.3">
    <property type="nucleotide sequence ID" value="XM_004380428.3"/>
</dbReference>
<keyword evidence="3 9" id="KW-1133">Transmembrane helix</keyword>
<feature type="binding site" evidence="8">
    <location>
        <position position="322"/>
    </location>
    <ligand>
        <name>Zn(2+)</name>
        <dbReference type="ChEBI" id="CHEBI:29105"/>
        <note>catalytic</note>
    </ligand>
</feature>
<dbReference type="KEGG" id="tmu:101359210"/>
<accession>A0A2Y9DU70</accession>
<evidence type="ECO:0000256" key="2">
    <source>
        <dbReference type="ARBA" id="ARBA00022692"/>
    </source>
</evidence>
<dbReference type="InterPro" id="IPR002870">
    <property type="entry name" value="Peptidase_M12B_N"/>
</dbReference>
<feature type="disulfide bond" evidence="6">
    <location>
        <begin position="442"/>
        <end position="462"/>
    </location>
</feature>
<dbReference type="InterPro" id="IPR034027">
    <property type="entry name" value="Reprolysin_adamalysin"/>
</dbReference>
<dbReference type="SMART" id="SM00050">
    <property type="entry name" value="DISIN"/>
    <property type="match status" value="1"/>
</dbReference>
<dbReference type="PRINTS" id="PR00289">
    <property type="entry name" value="DISINTEGRIN"/>
</dbReference>
<feature type="binding site" evidence="8">
    <location>
        <position position="332"/>
    </location>
    <ligand>
        <name>Zn(2+)</name>
        <dbReference type="ChEBI" id="CHEBI:29105"/>
        <note>catalytic</note>
    </ligand>
</feature>
<dbReference type="PROSITE" id="PS50026">
    <property type="entry name" value="EGF_3"/>
    <property type="match status" value="1"/>
</dbReference>
<keyword evidence="8" id="KW-0479">Metal-binding</keyword>
<evidence type="ECO:0000313" key="14">
    <source>
        <dbReference type="RefSeq" id="XP_004380485.3"/>
    </source>
</evidence>
<dbReference type="GO" id="GO:0006508">
    <property type="term" value="P:proteolysis"/>
    <property type="evidence" value="ECO:0007669"/>
    <property type="project" value="InterPro"/>
</dbReference>
<proteinExistence type="predicted"/>
<evidence type="ECO:0000259" key="12">
    <source>
        <dbReference type="PROSITE" id="PS50215"/>
    </source>
</evidence>
<comment type="subcellular location">
    <subcellularLocation>
        <location evidence="1">Membrane</location>
        <topology evidence="1">Single-pass membrane protein</topology>
    </subcellularLocation>
</comment>
<dbReference type="SMART" id="SM00608">
    <property type="entry name" value="ACR"/>
    <property type="match status" value="1"/>
</dbReference>
<dbReference type="Gene3D" id="3.40.390.10">
    <property type="entry name" value="Collagenase (Catalytic Domain)"/>
    <property type="match status" value="1"/>
</dbReference>
<dbReference type="GeneID" id="101359210"/>
<evidence type="ECO:0000256" key="6">
    <source>
        <dbReference type="PROSITE-ProRule" id="PRU00068"/>
    </source>
</evidence>
<dbReference type="Pfam" id="PF00200">
    <property type="entry name" value="Disintegrin"/>
    <property type="match status" value="1"/>
</dbReference>
<evidence type="ECO:0000256" key="5">
    <source>
        <dbReference type="ARBA" id="ARBA00023157"/>
    </source>
</evidence>
<keyword evidence="8" id="KW-0862">Zinc</keyword>
<evidence type="ECO:0000259" key="10">
    <source>
        <dbReference type="PROSITE" id="PS50026"/>
    </source>
</evidence>
<evidence type="ECO:0000256" key="8">
    <source>
        <dbReference type="PROSITE-ProRule" id="PRU00276"/>
    </source>
</evidence>
<dbReference type="CDD" id="cd04269">
    <property type="entry name" value="ZnMc_adamalysin_II_like"/>
    <property type="match status" value="1"/>
</dbReference>
<evidence type="ECO:0000259" key="11">
    <source>
        <dbReference type="PROSITE" id="PS50214"/>
    </source>
</evidence>
<keyword evidence="13" id="KW-1185">Reference proteome</keyword>
<dbReference type="SUPFAM" id="SSF55486">
    <property type="entry name" value="Metalloproteases ('zincins'), catalytic domain"/>
    <property type="match status" value="1"/>
</dbReference>
<dbReference type="FunFam" id="4.10.70.10:FF:000001">
    <property type="entry name" value="Disintegrin and metalloproteinase domain-containing protein 22"/>
    <property type="match status" value="1"/>
</dbReference>
<dbReference type="PROSITE" id="PS01186">
    <property type="entry name" value="EGF_2"/>
    <property type="match status" value="1"/>
</dbReference>
<gene>
    <name evidence="14" type="primary">LOC101359210</name>
</gene>
<keyword evidence="7" id="KW-0245">EGF-like domain</keyword>
<name>A0A2Y9DU70_TRIMA</name>
<dbReference type="PROSITE" id="PS50214">
    <property type="entry name" value="DISINTEGRIN_2"/>
    <property type="match status" value="1"/>
</dbReference>
<reference evidence="14" key="1">
    <citation type="submission" date="2025-08" db="UniProtKB">
        <authorList>
            <consortium name="RefSeq"/>
        </authorList>
    </citation>
    <scope>IDENTIFICATION</scope>
</reference>
<dbReference type="InterPro" id="IPR000742">
    <property type="entry name" value="EGF"/>
</dbReference>
<feature type="active site" evidence="8">
    <location>
        <position position="323"/>
    </location>
</feature>
<dbReference type="Pfam" id="PF01562">
    <property type="entry name" value="Pep_M12B_propep"/>
    <property type="match status" value="1"/>
</dbReference>
<dbReference type="AlphaFoldDB" id="A0A2Y9DU70"/>
<keyword evidence="5 7" id="KW-1015">Disulfide bond</keyword>
<evidence type="ECO:0000256" key="7">
    <source>
        <dbReference type="PROSITE-ProRule" id="PRU00076"/>
    </source>
</evidence>
<evidence type="ECO:0000256" key="9">
    <source>
        <dbReference type="SAM" id="Phobius"/>
    </source>
</evidence>
<dbReference type="InterPro" id="IPR001762">
    <property type="entry name" value="Disintegrin_dom"/>
</dbReference>
<keyword evidence="4 9" id="KW-0472">Membrane</keyword>
<evidence type="ECO:0000256" key="3">
    <source>
        <dbReference type="ARBA" id="ARBA00022989"/>
    </source>
</evidence>
<comment type="caution">
    <text evidence="7">Lacks conserved residue(s) required for the propagation of feature annotation.</text>
</comment>
<dbReference type="InterPro" id="IPR006586">
    <property type="entry name" value="ADAM_Cys-rich"/>
</dbReference>
<dbReference type="GO" id="GO:0046872">
    <property type="term" value="F:metal ion binding"/>
    <property type="evidence" value="ECO:0007669"/>
    <property type="project" value="UniProtKB-KW"/>
</dbReference>
<dbReference type="PANTHER" id="PTHR11905">
    <property type="entry name" value="ADAM A DISINTEGRIN AND METALLOPROTEASE DOMAIN"/>
    <property type="match status" value="1"/>
</dbReference>
<feature type="transmembrane region" description="Helical" evidence="9">
    <location>
        <begin position="667"/>
        <end position="687"/>
    </location>
</feature>
<dbReference type="InterPro" id="IPR024079">
    <property type="entry name" value="MetalloPept_cat_dom_sf"/>
</dbReference>
<dbReference type="Pfam" id="PF08516">
    <property type="entry name" value="ADAM_CR"/>
    <property type="match status" value="1"/>
</dbReference>
<dbReference type="Proteomes" id="UP000248480">
    <property type="component" value="Unplaced"/>
</dbReference>
<dbReference type="GO" id="GO:0009897">
    <property type="term" value="C:external side of plasma membrane"/>
    <property type="evidence" value="ECO:0007669"/>
    <property type="project" value="TreeGrafter"/>
</dbReference>
<evidence type="ECO:0000256" key="1">
    <source>
        <dbReference type="ARBA" id="ARBA00004167"/>
    </source>
</evidence>
<dbReference type="InterPro" id="IPR001590">
    <property type="entry name" value="Peptidase_M12B"/>
</dbReference>
<feature type="domain" description="Peptidase M12B" evidence="12">
    <location>
        <begin position="186"/>
        <end position="378"/>
    </location>
</feature>
<dbReference type="Gene3D" id="4.10.70.10">
    <property type="entry name" value="Disintegrin domain"/>
    <property type="match status" value="1"/>
</dbReference>
<feature type="binding site" evidence="8">
    <location>
        <position position="326"/>
    </location>
    <ligand>
        <name>Zn(2+)</name>
        <dbReference type="ChEBI" id="CHEBI:29105"/>
        <note>catalytic</note>
    </ligand>
</feature>
<dbReference type="Pfam" id="PF01421">
    <property type="entry name" value="Reprolysin"/>
    <property type="match status" value="1"/>
</dbReference>
<dbReference type="GO" id="GO:0008584">
    <property type="term" value="P:male gonad development"/>
    <property type="evidence" value="ECO:0007669"/>
    <property type="project" value="TreeGrafter"/>
</dbReference>
<feature type="disulfide bond" evidence="7">
    <location>
        <begin position="636"/>
        <end position="645"/>
    </location>
</feature>
<organism evidence="13 14">
    <name type="scientific">Trichechus manatus latirostris</name>
    <name type="common">Florida manatee</name>
    <dbReference type="NCBI Taxonomy" id="127582"/>
    <lineage>
        <taxon>Eukaryota</taxon>
        <taxon>Metazoa</taxon>
        <taxon>Chordata</taxon>
        <taxon>Craniata</taxon>
        <taxon>Vertebrata</taxon>
        <taxon>Euteleostomi</taxon>
        <taxon>Mammalia</taxon>
        <taxon>Eutheria</taxon>
        <taxon>Afrotheria</taxon>
        <taxon>Sirenia</taxon>
        <taxon>Trichechidae</taxon>
        <taxon>Trichechus</taxon>
    </lineage>
</organism>